<protein>
    <submittedName>
        <fullName evidence="1">Uncharacterized protein</fullName>
    </submittedName>
</protein>
<reference evidence="1" key="1">
    <citation type="submission" date="2016-10" db="EMBL/GenBank/DDBJ databases">
        <title>Sequence of Gallionella enrichment culture.</title>
        <authorList>
            <person name="Poehlein A."/>
            <person name="Muehling M."/>
            <person name="Daniel R."/>
        </authorList>
    </citation>
    <scope>NUCLEOTIDE SEQUENCE</scope>
</reference>
<accession>A0A1J5TW94</accession>
<sequence length="280" mass="31670">MSLLSRNELSVVLYPEQIAFLHTGRELTLRGYKNETHTDKTIPCEIAAESEMPWQNAIRTLEAALPSIIHGKPAVSVTLSNHFMRYLLVPWLDKMSDEEEMAFARHCFRETYGNATDSWSVRISPGRAGVATLASAVDTRLLEELRESVVRQGLNIKSIQPHLMAAFNSCRPSLEGRSSWLALLEPGSLCLAALRKGQLSWIRTLRIGDAWNEELSTILQREAYLTDTGVDLDEVFLWAPHFEALDIQTVGRWKLERFRPGENPSHKLAYGFLKTLAVEH</sequence>
<dbReference type="EMBL" id="MLJW01000007">
    <property type="protein sequence ID" value="OIR16342.1"/>
    <property type="molecule type" value="Genomic_DNA"/>
</dbReference>
<evidence type="ECO:0000313" key="1">
    <source>
        <dbReference type="EMBL" id="OIR16342.1"/>
    </source>
</evidence>
<proteinExistence type="predicted"/>
<comment type="caution">
    <text evidence="1">The sequence shown here is derived from an EMBL/GenBank/DDBJ whole genome shotgun (WGS) entry which is preliminary data.</text>
</comment>
<dbReference type="AlphaFoldDB" id="A0A1J5TW94"/>
<name>A0A1J5TW94_9ZZZZ</name>
<organism evidence="1">
    <name type="scientific">mine drainage metagenome</name>
    <dbReference type="NCBI Taxonomy" id="410659"/>
    <lineage>
        <taxon>unclassified sequences</taxon>
        <taxon>metagenomes</taxon>
        <taxon>ecological metagenomes</taxon>
    </lineage>
</organism>
<gene>
    <name evidence="1" type="ORF">GALL_30640</name>
</gene>